<dbReference type="STRING" id="398843.A3K89_16640"/>
<keyword evidence="3" id="KW-1185">Reference proteome</keyword>
<dbReference type="InterPro" id="IPR036661">
    <property type="entry name" value="Luciferase-like_sf"/>
</dbReference>
<accession>A0A239GEP3</accession>
<feature type="domain" description="Luciferase-like" evidence="1">
    <location>
        <begin position="7"/>
        <end position="126"/>
    </location>
</feature>
<name>A0A239GEP3_9NOCA</name>
<feature type="domain" description="Luciferase-like" evidence="1">
    <location>
        <begin position="182"/>
        <end position="340"/>
    </location>
</feature>
<dbReference type="Pfam" id="PF00296">
    <property type="entry name" value="Bac_luciferase"/>
    <property type="match status" value="2"/>
</dbReference>
<reference evidence="3" key="1">
    <citation type="submission" date="2017-06" db="EMBL/GenBank/DDBJ databases">
        <authorList>
            <person name="Varghese N."/>
            <person name="Submissions S."/>
        </authorList>
    </citation>
    <scope>NUCLEOTIDE SEQUENCE [LARGE SCALE GENOMIC DNA]</scope>
    <source>
        <strain evidence="3">JCM 23211</strain>
    </source>
</reference>
<dbReference type="OrthoDB" id="9780518at2"/>
<dbReference type="Proteomes" id="UP000198327">
    <property type="component" value="Unassembled WGS sequence"/>
</dbReference>
<dbReference type="InterPro" id="IPR011251">
    <property type="entry name" value="Luciferase-like_dom"/>
</dbReference>
<dbReference type="AlphaFoldDB" id="A0A239GEP3"/>
<sequence>MTRVPLSVLDLSPISEGSTAGQALRNTLDLARQAEEWGYERYWVAEHHFVAAASSSPAVLIGLIAAATNKIRVGSAAVQIGHHTAASVVESFGTVDAVYPGRIDLGIGRSGQRRAEALAGKDVPEPEHTEKIVDGILFPKPFQSGKLILSERLLASGEVLQQPGAQAPDFDEQLGDIVDFLRGEFTTSSGVPLTATPGAGADVQLWLFGSSGGQSAQVAGARGLPFVANYHVSPGTTLDAVEAYRAAFVPSAVLDEPYVVVSADAVVAESDSDAQYLASSFPQWVHSIRSGHGAIAYPDPKTAVPLTPEQQALVQDRVDTQFVGSAATVAEKLDGLQKATGASELVVTSVAHGHADRVRSYELLGKEWGLPRLRV</sequence>
<dbReference type="RefSeq" id="WP_089245100.1">
    <property type="nucleotide sequence ID" value="NZ_FZOW01000004.1"/>
</dbReference>
<evidence type="ECO:0000259" key="1">
    <source>
        <dbReference type="Pfam" id="PF00296"/>
    </source>
</evidence>
<protein>
    <submittedName>
        <fullName evidence="2">Luciferase family oxidoreductase, group 1</fullName>
    </submittedName>
</protein>
<dbReference type="PANTHER" id="PTHR30137:SF6">
    <property type="entry name" value="LUCIFERASE-LIKE MONOOXYGENASE"/>
    <property type="match status" value="1"/>
</dbReference>
<dbReference type="EMBL" id="FZOW01000004">
    <property type="protein sequence ID" value="SNS67202.1"/>
    <property type="molecule type" value="Genomic_DNA"/>
</dbReference>
<dbReference type="Gene3D" id="3.20.20.30">
    <property type="entry name" value="Luciferase-like domain"/>
    <property type="match status" value="1"/>
</dbReference>
<dbReference type="SUPFAM" id="SSF51679">
    <property type="entry name" value="Bacterial luciferase-like"/>
    <property type="match status" value="1"/>
</dbReference>
<organism evidence="2 3">
    <name type="scientific">Rhodococcoides kyotonense</name>
    <dbReference type="NCBI Taxonomy" id="398843"/>
    <lineage>
        <taxon>Bacteria</taxon>
        <taxon>Bacillati</taxon>
        <taxon>Actinomycetota</taxon>
        <taxon>Actinomycetes</taxon>
        <taxon>Mycobacteriales</taxon>
        <taxon>Nocardiaceae</taxon>
        <taxon>Rhodococcoides</taxon>
    </lineage>
</organism>
<proteinExistence type="predicted"/>
<evidence type="ECO:0000313" key="3">
    <source>
        <dbReference type="Proteomes" id="UP000198327"/>
    </source>
</evidence>
<dbReference type="InterPro" id="IPR050766">
    <property type="entry name" value="Bact_Lucif_Oxidored"/>
</dbReference>
<dbReference type="GO" id="GO:0016705">
    <property type="term" value="F:oxidoreductase activity, acting on paired donors, with incorporation or reduction of molecular oxygen"/>
    <property type="evidence" value="ECO:0007669"/>
    <property type="project" value="InterPro"/>
</dbReference>
<dbReference type="PANTHER" id="PTHR30137">
    <property type="entry name" value="LUCIFERASE-LIKE MONOOXYGENASE"/>
    <property type="match status" value="1"/>
</dbReference>
<dbReference type="GO" id="GO:0005829">
    <property type="term" value="C:cytosol"/>
    <property type="evidence" value="ECO:0007669"/>
    <property type="project" value="TreeGrafter"/>
</dbReference>
<gene>
    <name evidence="2" type="ORF">SAMN05421642_104187</name>
</gene>
<evidence type="ECO:0000313" key="2">
    <source>
        <dbReference type="EMBL" id="SNS67202.1"/>
    </source>
</evidence>